<dbReference type="SUPFAM" id="SSF54427">
    <property type="entry name" value="NTF2-like"/>
    <property type="match status" value="1"/>
</dbReference>
<keyword evidence="4" id="KW-1185">Reference proteome</keyword>
<dbReference type="Gene3D" id="3.50.50.60">
    <property type="entry name" value="FAD/NAD(P)-binding domain"/>
    <property type="match status" value="2"/>
</dbReference>
<protein>
    <recommendedName>
        <fullName evidence="5">Flavin-containing monooxygenase</fullName>
    </recommendedName>
</protein>
<dbReference type="AlphaFoldDB" id="A0A9P5PNB8"/>
<keyword evidence="1" id="KW-0560">Oxidoreductase</keyword>
<evidence type="ECO:0000313" key="3">
    <source>
        <dbReference type="EMBL" id="KAF9065637.1"/>
    </source>
</evidence>
<dbReference type="InterPro" id="IPR036188">
    <property type="entry name" value="FAD/NAD-bd_sf"/>
</dbReference>
<evidence type="ECO:0000256" key="2">
    <source>
        <dbReference type="SAM" id="MobiDB-lite"/>
    </source>
</evidence>
<evidence type="ECO:0000256" key="1">
    <source>
        <dbReference type="ARBA" id="ARBA00023002"/>
    </source>
</evidence>
<organism evidence="3 4">
    <name type="scientific">Rhodocollybia butyracea</name>
    <dbReference type="NCBI Taxonomy" id="206335"/>
    <lineage>
        <taxon>Eukaryota</taxon>
        <taxon>Fungi</taxon>
        <taxon>Dikarya</taxon>
        <taxon>Basidiomycota</taxon>
        <taxon>Agaricomycotina</taxon>
        <taxon>Agaricomycetes</taxon>
        <taxon>Agaricomycetidae</taxon>
        <taxon>Agaricales</taxon>
        <taxon>Marasmiineae</taxon>
        <taxon>Omphalotaceae</taxon>
        <taxon>Rhodocollybia</taxon>
    </lineage>
</organism>
<sequence length="607" mass="66326">MALPSGFPLPTLDRLGASIPTALDAKAVATDWFNAFTTAASAADIDALVSLFIPESFWRDILALTWNFRTFIGRDNIQNFLKARLSLSKPHTFTLRPTTLPSNNHTPTSHGSPSLGNTGTASGVARLVPQSDGTWKAQCVFTSLTELQGFPEQINERRNDKMDYGFWAAKRLKESLFEDEDPKVLIIGAGQAGLAVAARLKVLDVPALIIEKNQRVGDNWRNRYKALCLHDPICKNSRSLHPPLYPANWPVFSPADKIAGWLEYYADAMELNVWTSCEVTSATRNADSQTWTVTVRYSNGTQRVFTRIKHVVFATGFNGNQPNIPSYPGHFQRPILHSNQYKSASAFVGKKVVVVGAAVSAHDIATDLYHAGVDVTIYQRSSTYIMSAEKGLKVYFSGLYYENGPPIDVADLISASFPVAFAVHGFQQRVTELIADMDKDLLSALAKRGFRANKGIDGTGAMVLYLTKGAGYYLDTGASTLIIDGKIKLKNDTPLQGFTPQGLKFEDGSEVEADVVVYATGYGDGRTVIRNICGPTISEQCSPVWGLDEEGETRGAWRDIGVPGLWYATGNIAMARSYSKYLALQIKAMEEGVFGERYLGAGVSGGQ</sequence>
<proteinExistence type="predicted"/>
<dbReference type="GO" id="GO:0004497">
    <property type="term" value="F:monooxygenase activity"/>
    <property type="evidence" value="ECO:0007669"/>
    <property type="project" value="TreeGrafter"/>
</dbReference>
<evidence type="ECO:0008006" key="5">
    <source>
        <dbReference type="Google" id="ProtNLM"/>
    </source>
</evidence>
<dbReference type="Pfam" id="PF13738">
    <property type="entry name" value="Pyr_redox_3"/>
    <property type="match status" value="1"/>
</dbReference>
<dbReference type="EMBL" id="JADNRY010000100">
    <property type="protein sequence ID" value="KAF9065637.1"/>
    <property type="molecule type" value="Genomic_DNA"/>
</dbReference>
<gene>
    <name evidence="3" type="ORF">BDP27DRAFT_1331715</name>
</gene>
<name>A0A9P5PNB8_9AGAR</name>
<comment type="caution">
    <text evidence="3">The sequence shown here is derived from an EMBL/GenBank/DDBJ whole genome shotgun (WGS) entry which is preliminary data.</text>
</comment>
<dbReference type="InterPro" id="IPR050982">
    <property type="entry name" value="Auxin_biosynth/cation_transpt"/>
</dbReference>
<accession>A0A9P5PNB8</accession>
<dbReference type="SUPFAM" id="SSF51905">
    <property type="entry name" value="FAD/NAD(P)-binding domain"/>
    <property type="match status" value="1"/>
</dbReference>
<feature type="region of interest" description="Disordered" evidence="2">
    <location>
        <begin position="96"/>
        <end position="121"/>
    </location>
</feature>
<dbReference type="OrthoDB" id="74360at2759"/>
<dbReference type="PANTHER" id="PTHR43539:SF26">
    <property type="entry name" value="MONOOXYGENASE, PUTATIVE-RELATED"/>
    <property type="match status" value="1"/>
</dbReference>
<dbReference type="PRINTS" id="PR00411">
    <property type="entry name" value="PNDRDTASEI"/>
</dbReference>
<reference evidence="3" key="1">
    <citation type="submission" date="2020-11" db="EMBL/GenBank/DDBJ databases">
        <authorList>
            <consortium name="DOE Joint Genome Institute"/>
            <person name="Ahrendt S."/>
            <person name="Riley R."/>
            <person name="Andreopoulos W."/>
            <person name="Labutti K."/>
            <person name="Pangilinan J."/>
            <person name="Ruiz-Duenas F.J."/>
            <person name="Barrasa J.M."/>
            <person name="Sanchez-Garcia M."/>
            <person name="Camarero S."/>
            <person name="Miyauchi S."/>
            <person name="Serrano A."/>
            <person name="Linde D."/>
            <person name="Babiker R."/>
            <person name="Drula E."/>
            <person name="Ayuso-Fernandez I."/>
            <person name="Pacheco R."/>
            <person name="Padilla G."/>
            <person name="Ferreira P."/>
            <person name="Barriuso J."/>
            <person name="Kellner H."/>
            <person name="Castanera R."/>
            <person name="Alfaro M."/>
            <person name="Ramirez L."/>
            <person name="Pisabarro A.G."/>
            <person name="Kuo A."/>
            <person name="Tritt A."/>
            <person name="Lipzen A."/>
            <person name="He G."/>
            <person name="Yan M."/>
            <person name="Ng V."/>
            <person name="Cullen D."/>
            <person name="Martin F."/>
            <person name="Rosso M.-N."/>
            <person name="Henrissat B."/>
            <person name="Hibbett D."/>
            <person name="Martinez A.T."/>
            <person name="Grigoriev I.V."/>
        </authorList>
    </citation>
    <scope>NUCLEOTIDE SEQUENCE</scope>
    <source>
        <strain evidence="3">AH 40177</strain>
    </source>
</reference>
<dbReference type="GO" id="GO:0050660">
    <property type="term" value="F:flavin adenine dinucleotide binding"/>
    <property type="evidence" value="ECO:0007669"/>
    <property type="project" value="TreeGrafter"/>
</dbReference>
<evidence type="ECO:0000313" key="4">
    <source>
        <dbReference type="Proteomes" id="UP000772434"/>
    </source>
</evidence>
<dbReference type="InterPro" id="IPR032710">
    <property type="entry name" value="NTF2-like_dom_sf"/>
</dbReference>
<dbReference type="PANTHER" id="PTHR43539">
    <property type="entry name" value="FLAVIN-BINDING MONOOXYGENASE-LIKE PROTEIN (AFU_ORTHOLOGUE AFUA_4G09220)"/>
    <property type="match status" value="1"/>
</dbReference>
<dbReference type="PRINTS" id="PR00368">
    <property type="entry name" value="FADPNR"/>
</dbReference>
<dbReference type="Proteomes" id="UP000772434">
    <property type="component" value="Unassembled WGS sequence"/>
</dbReference>